<dbReference type="InterPro" id="IPR011990">
    <property type="entry name" value="TPR-like_helical_dom_sf"/>
</dbReference>
<evidence type="ECO:0000313" key="6">
    <source>
        <dbReference type="EMBL" id="KAK2820753.1"/>
    </source>
</evidence>
<evidence type="ECO:0000313" key="7">
    <source>
        <dbReference type="Proteomes" id="UP001187415"/>
    </source>
</evidence>
<protein>
    <submittedName>
        <fullName evidence="6">Uncharacterized protein</fullName>
    </submittedName>
</protein>
<dbReference type="Pfam" id="PF13424">
    <property type="entry name" value="TPR_12"/>
    <property type="match status" value="1"/>
</dbReference>
<dbReference type="EMBL" id="JAUPFM010000019">
    <property type="protein sequence ID" value="KAK2820753.1"/>
    <property type="molecule type" value="Genomic_DNA"/>
</dbReference>
<keyword evidence="2 4" id="KW-0802">TPR repeat</keyword>
<comment type="similarity">
    <text evidence="3">Belongs to the IFIT family.</text>
</comment>
<comment type="caution">
    <text evidence="6">The sequence shown here is derived from an EMBL/GenBank/DDBJ whole genome shotgun (WGS) entry which is preliminary data.</text>
</comment>
<keyword evidence="7" id="KW-1185">Reference proteome</keyword>
<gene>
    <name evidence="6" type="ORF">Q5P01_023712</name>
</gene>
<dbReference type="SMART" id="SM00028">
    <property type="entry name" value="TPR"/>
    <property type="match status" value="8"/>
</dbReference>
<evidence type="ECO:0000256" key="5">
    <source>
        <dbReference type="SAM" id="Coils"/>
    </source>
</evidence>
<dbReference type="PANTHER" id="PTHR10271:SF29">
    <property type="entry name" value="INTERFERON-INDUCED PROTEIN WITH TETRATRICOPEPTIDE REPEATS-RELATED"/>
    <property type="match status" value="1"/>
</dbReference>
<keyword evidence="5" id="KW-0175">Coiled coil</keyword>
<dbReference type="PROSITE" id="PS50005">
    <property type="entry name" value="TPR"/>
    <property type="match status" value="1"/>
</dbReference>
<dbReference type="FunFam" id="1.25.40.10:FF:000032">
    <property type="entry name" value="Interferon-induced protein with tetratricopeptide repeats 5"/>
    <property type="match status" value="1"/>
</dbReference>
<reference evidence="6" key="1">
    <citation type="submission" date="2023-07" db="EMBL/GenBank/DDBJ databases">
        <title>Chromosome-level Genome Assembly of Striped Snakehead (Channa striata).</title>
        <authorList>
            <person name="Liu H."/>
        </authorList>
    </citation>
    <scope>NUCLEOTIDE SEQUENCE</scope>
    <source>
        <strain evidence="6">Gz</strain>
        <tissue evidence="6">Muscle</tissue>
    </source>
</reference>
<dbReference type="GO" id="GO:0005829">
    <property type="term" value="C:cytosol"/>
    <property type="evidence" value="ECO:0007669"/>
    <property type="project" value="TreeGrafter"/>
</dbReference>
<feature type="repeat" description="TPR" evidence="4">
    <location>
        <begin position="425"/>
        <end position="458"/>
    </location>
</feature>
<evidence type="ECO:0000256" key="1">
    <source>
        <dbReference type="ARBA" id="ARBA00022737"/>
    </source>
</evidence>
<name>A0AA88J6N4_CHASR</name>
<accession>A0AA88J6N4</accession>
<dbReference type="AlphaFoldDB" id="A0AA88J6N4"/>
<evidence type="ECO:0000256" key="2">
    <source>
        <dbReference type="ARBA" id="ARBA00022803"/>
    </source>
</evidence>
<organism evidence="6 7">
    <name type="scientific">Channa striata</name>
    <name type="common">Snakehead murrel</name>
    <name type="synonym">Ophicephalus striatus</name>
    <dbReference type="NCBI Taxonomy" id="64152"/>
    <lineage>
        <taxon>Eukaryota</taxon>
        <taxon>Metazoa</taxon>
        <taxon>Chordata</taxon>
        <taxon>Craniata</taxon>
        <taxon>Vertebrata</taxon>
        <taxon>Euteleostomi</taxon>
        <taxon>Actinopterygii</taxon>
        <taxon>Neopterygii</taxon>
        <taxon>Teleostei</taxon>
        <taxon>Neoteleostei</taxon>
        <taxon>Acanthomorphata</taxon>
        <taxon>Anabantaria</taxon>
        <taxon>Anabantiformes</taxon>
        <taxon>Channoidei</taxon>
        <taxon>Channidae</taxon>
        <taxon>Channa</taxon>
    </lineage>
</organism>
<sequence>MSDAGEELRSRLLQLQSHFTWDLKKDDFGTEMQQDTGEGLQRTYSAHSYNFLAFVRYLQGQLEEAESLLSQSEEKTRELYGEESERHLIVTYGDLAWLKYHTGDYAQSQTYWQRVQDILVKFPADSSTDLLPEVYGEKAWTYFKMSKSYYPKAVECFRRALKLQPDDCKWNKGYALVLYRTEEDITETHVEESPATKQLRRAVEINPEDGVLLSMLALKLNVYQKQEEAAGLVERALQVGPEDTQVIPYVAKYLRKQDQLDQSIDLLQRALKSSQSAFIHHQLGLCYRRKQKNLMPLRPCPHREVQHWRGLCIEHLEEALRLRGTLNHAKAVLALVYAEENQKERAQEMFDEVLETLEEEPDGMRQFVYRYYAEFCHYHSYQKDQAIKYYTKGLQISATTSEGRHCMKKLKVIAERRHSRNPRDAMANGILGAVAKAEGDWRTALEYYEKALQWNWNNKEYESALRELRLKLHEEDPEGSDKCCRDLD</sequence>
<dbReference type="GO" id="GO:0051607">
    <property type="term" value="P:defense response to virus"/>
    <property type="evidence" value="ECO:0007669"/>
    <property type="project" value="TreeGrafter"/>
</dbReference>
<dbReference type="PANTHER" id="PTHR10271">
    <property type="entry name" value="INTERFERON-INDUCED PROTEIN WITH TETRATRICOPEPTIDE REPEATS"/>
    <property type="match status" value="1"/>
</dbReference>
<dbReference type="Proteomes" id="UP001187415">
    <property type="component" value="Unassembled WGS sequence"/>
</dbReference>
<dbReference type="InterPro" id="IPR019734">
    <property type="entry name" value="TPR_rpt"/>
</dbReference>
<proteinExistence type="inferred from homology"/>
<dbReference type="Gene3D" id="1.25.40.10">
    <property type="entry name" value="Tetratricopeptide repeat domain"/>
    <property type="match status" value="3"/>
</dbReference>
<evidence type="ECO:0000256" key="3">
    <source>
        <dbReference type="ARBA" id="ARBA00038336"/>
    </source>
</evidence>
<dbReference type="Pfam" id="PF13181">
    <property type="entry name" value="TPR_8"/>
    <property type="match status" value="1"/>
</dbReference>
<keyword evidence="1" id="KW-0677">Repeat</keyword>
<dbReference type="SUPFAM" id="SSF48452">
    <property type="entry name" value="TPR-like"/>
    <property type="match status" value="2"/>
</dbReference>
<feature type="coiled-coil region" evidence="5">
    <location>
        <begin position="55"/>
        <end position="82"/>
    </location>
</feature>
<evidence type="ECO:0000256" key="4">
    <source>
        <dbReference type="PROSITE-ProRule" id="PRU00339"/>
    </source>
</evidence>